<evidence type="ECO:0000256" key="4">
    <source>
        <dbReference type="SAM" id="SignalP"/>
    </source>
</evidence>
<feature type="signal peptide" evidence="4">
    <location>
        <begin position="1"/>
        <end position="29"/>
    </location>
</feature>
<feature type="coiled-coil region" evidence="2">
    <location>
        <begin position="26"/>
        <end position="151"/>
    </location>
</feature>
<evidence type="ECO:0000256" key="1">
    <source>
        <dbReference type="ARBA" id="ARBA00022729"/>
    </source>
</evidence>
<sequence length="477" mass="53539">MTKKVIPFLTLILVIVGALMFSDSSSVEANQSVEDIEKELDEVQQERENVSNEIDSLQQQIRELENQQDETEDELDRIENEIEQAELEVRQKELDIEETETEIYLLEAEIQELENEIQELEAEIEELEEEISDLEEEITETELRIEQREAVLVDRLRTLQRNGGSVSYMEVILGSSDFGDFVSRTAAVSKVMDQDQSIINQHFDDKQFLEQAKVQVEENKEQVEESKETVEGNKETVEANKANLEDKRQTLVAQKGELDQLIAGLDERKQEQQVVLSNLQEEQEELEEYQVSLSEEQDILAARERSLENQKQDAQSNPANTQAGGSGKFITPMSGYLTSNFGPRWGRSHFGVDMGNINNPTTPVYAAATGEVYRVVSGCVVGDRSCGGGYGNVVYMTHYIDGQAYDTVYAHLSSANVSVGQTVQQGDQIGNMGNTGSSGGPHLHFEIHRGSWNNAKSNAVDPLNYINVQSRGQFNSQ</sequence>
<protein>
    <submittedName>
        <fullName evidence="7">Peptidoglycan hydrolase CwlO-like protein</fullName>
    </submittedName>
</protein>
<dbReference type="Gene3D" id="6.10.250.3150">
    <property type="match status" value="1"/>
</dbReference>
<keyword evidence="2" id="KW-0175">Coiled coil</keyword>
<dbReference type="Pfam" id="PF01551">
    <property type="entry name" value="Peptidase_M23"/>
    <property type="match status" value="1"/>
</dbReference>
<dbReference type="EMBL" id="JAUSUP010000016">
    <property type="protein sequence ID" value="MDQ0352883.1"/>
    <property type="molecule type" value="Genomic_DNA"/>
</dbReference>
<dbReference type="Proteomes" id="UP001236723">
    <property type="component" value="Unassembled WGS sequence"/>
</dbReference>
<gene>
    <name evidence="7" type="ORF">J2R98_002734</name>
</gene>
<dbReference type="Gene3D" id="6.10.250.3110">
    <property type="match status" value="1"/>
</dbReference>
<dbReference type="PANTHER" id="PTHR21666">
    <property type="entry name" value="PEPTIDASE-RELATED"/>
    <property type="match status" value="1"/>
</dbReference>
<dbReference type="InterPro" id="IPR016047">
    <property type="entry name" value="M23ase_b-sheet_dom"/>
</dbReference>
<comment type="caution">
    <text evidence="7">The sequence shown here is derived from an EMBL/GenBank/DDBJ whole genome shotgun (WGS) entry which is preliminary data.</text>
</comment>
<evidence type="ECO:0000256" key="3">
    <source>
        <dbReference type="SAM" id="MobiDB-lite"/>
    </source>
</evidence>
<dbReference type="CDD" id="cd12797">
    <property type="entry name" value="M23_peptidase"/>
    <property type="match status" value="1"/>
</dbReference>
<dbReference type="PANTHER" id="PTHR21666:SF270">
    <property type="entry name" value="MUREIN HYDROLASE ACTIVATOR ENVC"/>
    <property type="match status" value="1"/>
</dbReference>
<dbReference type="SUPFAM" id="SSF57997">
    <property type="entry name" value="Tropomyosin"/>
    <property type="match status" value="1"/>
</dbReference>
<keyword evidence="1 4" id="KW-0732">Signal</keyword>
<reference evidence="7 8" key="1">
    <citation type="submission" date="2023-07" db="EMBL/GenBank/DDBJ databases">
        <title>Genomic Encyclopedia of Type Strains, Phase IV (KMG-IV): sequencing the most valuable type-strain genomes for metagenomic binning, comparative biology and taxonomic classification.</title>
        <authorList>
            <person name="Goeker M."/>
        </authorList>
    </citation>
    <scope>NUCLEOTIDE SEQUENCE [LARGE SCALE GENOMIC DNA]</scope>
    <source>
        <strain evidence="7 8">DSM 15448</strain>
    </source>
</reference>
<accession>A0ABU0DWN0</accession>
<evidence type="ECO:0000256" key="2">
    <source>
        <dbReference type="SAM" id="Coils"/>
    </source>
</evidence>
<feature type="domain" description="Peptidoglycan hydrolase PcsB coiled-coil" evidence="6">
    <location>
        <begin position="138"/>
        <end position="211"/>
    </location>
</feature>
<dbReference type="InterPro" id="IPR050570">
    <property type="entry name" value="Cell_wall_metabolism_enzyme"/>
</dbReference>
<feature type="compositionally biased region" description="Polar residues" evidence="3">
    <location>
        <begin position="312"/>
        <end position="323"/>
    </location>
</feature>
<evidence type="ECO:0000259" key="6">
    <source>
        <dbReference type="Pfam" id="PF24568"/>
    </source>
</evidence>
<dbReference type="SUPFAM" id="SSF51261">
    <property type="entry name" value="Duplicated hybrid motif"/>
    <property type="match status" value="1"/>
</dbReference>
<dbReference type="InterPro" id="IPR011055">
    <property type="entry name" value="Dup_hybrid_motif"/>
</dbReference>
<feature type="domain" description="M23ase beta-sheet core" evidence="5">
    <location>
        <begin position="348"/>
        <end position="458"/>
    </location>
</feature>
<dbReference type="InterPro" id="IPR057309">
    <property type="entry name" value="PcsB_CC"/>
</dbReference>
<proteinExistence type="predicted"/>
<evidence type="ECO:0000259" key="5">
    <source>
        <dbReference type="Pfam" id="PF01551"/>
    </source>
</evidence>
<evidence type="ECO:0000313" key="8">
    <source>
        <dbReference type="Proteomes" id="UP001236723"/>
    </source>
</evidence>
<organism evidence="7 8">
    <name type="scientific">Alkalibacillus filiformis</name>
    <dbReference type="NCBI Taxonomy" id="200990"/>
    <lineage>
        <taxon>Bacteria</taxon>
        <taxon>Bacillati</taxon>
        <taxon>Bacillota</taxon>
        <taxon>Bacilli</taxon>
        <taxon>Bacillales</taxon>
        <taxon>Bacillaceae</taxon>
        <taxon>Alkalibacillus</taxon>
    </lineage>
</organism>
<keyword evidence="8" id="KW-1185">Reference proteome</keyword>
<feature type="region of interest" description="Disordered" evidence="3">
    <location>
        <begin position="306"/>
        <end position="327"/>
    </location>
</feature>
<feature type="coiled-coil region" evidence="2">
    <location>
        <begin position="199"/>
        <end position="299"/>
    </location>
</feature>
<dbReference type="Pfam" id="PF24568">
    <property type="entry name" value="CC_PcsB"/>
    <property type="match status" value="1"/>
</dbReference>
<evidence type="ECO:0000313" key="7">
    <source>
        <dbReference type="EMBL" id="MDQ0352883.1"/>
    </source>
</evidence>
<name>A0ABU0DWN0_9BACI</name>
<feature type="chain" id="PRO_5045449416" evidence="4">
    <location>
        <begin position="30"/>
        <end position="477"/>
    </location>
</feature>
<dbReference type="RefSeq" id="WP_307069827.1">
    <property type="nucleotide sequence ID" value="NZ_JAUSUP010000016.1"/>
</dbReference>
<dbReference type="Gene3D" id="2.70.70.10">
    <property type="entry name" value="Glucose Permease (Domain IIA)"/>
    <property type="match status" value="1"/>
</dbReference>